<feature type="domain" description="HTH araC/xylS-type" evidence="4">
    <location>
        <begin position="232"/>
        <end position="330"/>
    </location>
</feature>
<dbReference type="PROSITE" id="PS01124">
    <property type="entry name" value="HTH_ARAC_FAMILY_2"/>
    <property type="match status" value="1"/>
</dbReference>
<accession>A0A1I5X7N0</accession>
<evidence type="ECO:0000259" key="4">
    <source>
        <dbReference type="PROSITE" id="PS01124"/>
    </source>
</evidence>
<sequence length="334" mass="36581">MAIGYKDNFVSIIANPIQVTVMLRIALYVCPQTICSSLSMAQDAFSLANRLAGAPRFHLQRFSLDGQPVQLEFAQILVDGGLELAEQADLLIVPATGSAVTRTLESNAKLLPWLAQRDQQQVASLCSSAFLLAAAGLLDGRQATTHWALADSFSRLFPRVNLRSDLLLTEDGPLFCSGGAQAGLDLCLHLIALHAGEWLAQQVASAMVIERQRGTQTRFAPLLPSSEDKSLAPLLAWLREHHAETIDLNRLAQQAHCSARTLLRRFKQATGLTPGDYLQRLRISLAQQALADSAQSLEQVASQVGFADRATFAKRFKQLCGETPGAFRKRMRRH</sequence>
<evidence type="ECO:0000313" key="5">
    <source>
        <dbReference type="EMBL" id="SFQ27944.1"/>
    </source>
</evidence>
<gene>
    <name evidence="5" type="ORF">SAMN05216177_11049</name>
</gene>
<dbReference type="InterPro" id="IPR018062">
    <property type="entry name" value="HTH_AraC-typ_CS"/>
</dbReference>
<dbReference type="InterPro" id="IPR052158">
    <property type="entry name" value="INH-QAR"/>
</dbReference>
<keyword evidence="6" id="KW-1185">Reference proteome</keyword>
<keyword evidence="2 5" id="KW-0238">DNA-binding</keyword>
<dbReference type="SMART" id="SM00342">
    <property type="entry name" value="HTH_ARAC"/>
    <property type="match status" value="1"/>
</dbReference>
<proteinExistence type="predicted"/>
<name>A0A1I5X7N0_9GAMM</name>
<dbReference type="Gene3D" id="1.10.10.60">
    <property type="entry name" value="Homeodomain-like"/>
    <property type="match status" value="1"/>
</dbReference>
<dbReference type="InterPro" id="IPR002818">
    <property type="entry name" value="DJ-1/PfpI"/>
</dbReference>
<dbReference type="AlphaFoldDB" id="A0A1I5X7N0"/>
<dbReference type="InterPro" id="IPR029062">
    <property type="entry name" value="Class_I_gatase-like"/>
</dbReference>
<evidence type="ECO:0000313" key="6">
    <source>
        <dbReference type="Proteomes" id="UP000182025"/>
    </source>
</evidence>
<dbReference type="SUPFAM" id="SSF46689">
    <property type="entry name" value="Homeodomain-like"/>
    <property type="match status" value="2"/>
</dbReference>
<dbReference type="GO" id="GO:0003700">
    <property type="term" value="F:DNA-binding transcription factor activity"/>
    <property type="evidence" value="ECO:0007669"/>
    <property type="project" value="InterPro"/>
</dbReference>
<evidence type="ECO:0000256" key="3">
    <source>
        <dbReference type="ARBA" id="ARBA00023163"/>
    </source>
</evidence>
<dbReference type="Pfam" id="PF12833">
    <property type="entry name" value="HTH_18"/>
    <property type="match status" value="1"/>
</dbReference>
<protein>
    <submittedName>
        <fullName evidence="5">Transcriptional regulator GlxA family, contains an amidase domain and an AraC-type DNA-binding HTH domain</fullName>
    </submittedName>
</protein>
<keyword evidence="3" id="KW-0804">Transcription</keyword>
<dbReference type="SUPFAM" id="SSF52317">
    <property type="entry name" value="Class I glutamine amidotransferase-like"/>
    <property type="match status" value="1"/>
</dbReference>
<keyword evidence="1" id="KW-0805">Transcription regulation</keyword>
<reference evidence="6" key="1">
    <citation type="submission" date="2016-10" db="EMBL/GenBank/DDBJ databases">
        <authorList>
            <person name="Varghese N."/>
            <person name="Submissions S."/>
        </authorList>
    </citation>
    <scope>NUCLEOTIDE SEQUENCE [LARGE SCALE GENOMIC DNA]</scope>
    <source>
        <strain evidence="6">JCM 15604</strain>
    </source>
</reference>
<dbReference type="EMBL" id="FOXK01000010">
    <property type="protein sequence ID" value="SFQ27944.1"/>
    <property type="molecule type" value="Genomic_DNA"/>
</dbReference>
<dbReference type="InterPro" id="IPR009057">
    <property type="entry name" value="Homeodomain-like_sf"/>
</dbReference>
<dbReference type="PANTHER" id="PTHR43130">
    <property type="entry name" value="ARAC-FAMILY TRANSCRIPTIONAL REGULATOR"/>
    <property type="match status" value="1"/>
</dbReference>
<dbReference type="InterPro" id="IPR018060">
    <property type="entry name" value="HTH_AraC"/>
</dbReference>
<evidence type="ECO:0000256" key="2">
    <source>
        <dbReference type="ARBA" id="ARBA00023125"/>
    </source>
</evidence>
<organism evidence="5 6">
    <name type="scientific">Ectopseudomonas toyotomiensis</name>
    <dbReference type="NCBI Taxonomy" id="554344"/>
    <lineage>
        <taxon>Bacteria</taxon>
        <taxon>Pseudomonadati</taxon>
        <taxon>Pseudomonadota</taxon>
        <taxon>Gammaproteobacteria</taxon>
        <taxon>Pseudomonadales</taxon>
        <taxon>Pseudomonadaceae</taxon>
        <taxon>Ectopseudomonas</taxon>
    </lineage>
</organism>
<dbReference type="Gene3D" id="3.40.50.880">
    <property type="match status" value="1"/>
</dbReference>
<dbReference type="GO" id="GO:0009893">
    <property type="term" value="P:positive regulation of metabolic process"/>
    <property type="evidence" value="ECO:0007669"/>
    <property type="project" value="UniProtKB-ARBA"/>
</dbReference>
<dbReference type="PROSITE" id="PS00041">
    <property type="entry name" value="HTH_ARAC_FAMILY_1"/>
    <property type="match status" value="1"/>
</dbReference>
<dbReference type="Proteomes" id="UP000182025">
    <property type="component" value="Unassembled WGS sequence"/>
</dbReference>
<dbReference type="Pfam" id="PF01965">
    <property type="entry name" value="DJ-1_PfpI"/>
    <property type="match status" value="1"/>
</dbReference>
<dbReference type="GO" id="GO:0043565">
    <property type="term" value="F:sequence-specific DNA binding"/>
    <property type="evidence" value="ECO:0007669"/>
    <property type="project" value="InterPro"/>
</dbReference>
<evidence type="ECO:0000256" key="1">
    <source>
        <dbReference type="ARBA" id="ARBA00023015"/>
    </source>
</evidence>
<dbReference type="PANTHER" id="PTHR43130:SF3">
    <property type="entry name" value="HTH-TYPE TRANSCRIPTIONAL REGULATOR RV1931C"/>
    <property type="match status" value="1"/>
</dbReference>